<dbReference type="EC" id="2.1.1.72" evidence="2"/>
<evidence type="ECO:0000313" key="10">
    <source>
        <dbReference type="Proteomes" id="UP000439780"/>
    </source>
</evidence>
<evidence type="ECO:0000259" key="8">
    <source>
        <dbReference type="Pfam" id="PF02384"/>
    </source>
</evidence>
<dbReference type="EMBL" id="WTYA01000017">
    <property type="protein sequence ID" value="MXP30152.1"/>
    <property type="molecule type" value="Genomic_DNA"/>
</dbReference>
<keyword evidence="4" id="KW-0808">Transferase</keyword>
<dbReference type="GO" id="GO:0003677">
    <property type="term" value="F:DNA binding"/>
    <property type="evidence" value="ECO:0007669"/>
    <property type="project" value="InterPro"/>
</dbReference>
<dbReference type="GO" id="GO:0009007">
    <property type="term" value="F:site-specific DNA-methyltransferase (adenine-specific) activity"/>
    <property type="evidence" value="ECO:0007669"/>
    <property type="project" value="UniProtKB-EC"/>
</dbReference>
<sequence length="470" mass="52477">MSTLAISKRIWSLCHVLRDDGIVYHKYLSELTYLLFLKAASETGKDDLLPQGYRWEDLTSQASPGMLGFYRKMLTSLGEDADKEIVREIFRFPTTVFNHEENLRKVVEGIDEIDWHEAMSDGLGAVYESLLQRNASEARSGAGQYFTPRPLVDAMVQLLQPDLGETIQDPAAGTAGFLISAQSYVFERHDSAAYARNPPHFQAVEIEGDTYRLCLMNMFLHGMQGKVIHGDALTHDAEELTSPNVIIANPPFGTSVGGARARRDDLPFKTSNKQFMFLQHIVQSLSAGGRAAVVLPDNVLFEENVGREIRTWLMDQCDLHTILRLPVGIFYAQGVKTNVLFFTKISEVATKSTQNVWVYDLRAQMPSFGKTRPLTERDFAPFVKAFGPDPLGAGNRKDEGEEGRFRKFTRQEIAAWGDNLDISWLRNGEADGDLTELDDIAVAILSHLRSALAEIEAVKDELADLKSAEA</sequence>
<organism evidence="9 10">
    <name type="scientific">Qipengyuania algicida</name>
    <dbReference type="NCBI Taxonomy" id="1836209"/>
    <lineage>
        <taxon>Bacteria</taxon>
        <taxon>Pseudomonadati</taxon>
        <taxon>Pseudomonadota</taxon>
        <taxon>Alphaproteobacteria</taxon>
        <taxon>Sphingomonadales</taxon>
        <taxon>Erythrobacteraceae</taxon>
        <taxon>Qipengyuania</taxon>
    </lineage>
</organism>
<keyword evidence="10" id="KW-1185">Reference proteome</keyword>
<comment type="similarity">
    <text evidence="1">Belongs to the N(4)/N(6)-methyltransferase family.</text>
</comment>
<evidence type="ECO:0000313" key="9">
    <source>
        <dbReference type="EMBL" id="MXP30152.1"/>
    </source>
</evidence>
<dbReference type="InterPro" id="IPR029063">
    <property type="entry name" value="SAM-dependent_MTases_sf"/>
</dbReference>
<reference evidence="9 10" key="1">
    <citation type="submission" date="2019-12" db="EMBL/GenBank/DDBJ databases">
        <title>Genomic-based taxomic classification of the family Erythrobacteraceae.</title>
        <authorList>
            <person name="Xu L."/>
        </authorList>
    </citation>
    <scope>NUCLEOTIDE SEQUENCE [LARGE SCALE GENOMIC DNA]</scope>
    <source>
        <strain evidence="9 10">KEMB 9005-328</strain>
    </source>
</reference>
<evidence type="ECO:0000256" key="7">
    <source>
        <dbReference type="ARBA" id="ARBA00047942"/>
    </source>
</evidence>
<dbReference type="PRINTS" id="PR00507">
    <property type="entry name" value="N12N6MTFRASE"/>
</dbReference>
<accession>A0A845AHN5</accession>
<dbReference type="Gene3D" id="1.20.1260.30">
    <property type="match status" value="1"/>
</dbReference>
<dbReference type="SUPFAM" id="SSF53335">
    <property type="entry name" value="S-adenosyl-L-methionine-dependent methyltransferases"/>
    <property type="match status" value="1"/>
</dbReference>
<dbReference type="InterPro" id="IPR051537">
    <property type="entry name" value="DNA_Adenine_Mtase"/>
</dbReference>
<keyword evidence="5" id="KW-0949">S-adenosyl-L-methionine</keyword>
<keyword evidence="3 9" id="KW-0489">Methyltransferase</keyword>
<feature type="domain" description="DNA methylase adenine-specific" evidence="8">
    <location>
        <begin position="120"/>
        <end position="423"/>
    </location>
</feature>
<evidence type="ECO:0000256" key="1">
    <source>
        <dbReference type="ARBA" id="ARBA00006594"/>
    </source>
</evidence>
<evidence type="ECO:0000256" key="3">
    <source>
        <dbReference type="ARBA" id="ARBA00022603"/>
    </source>
</evidence>
<dbReference type="InterPro" id="IPR003356">
    <property type="entry name" value="DNA_methylase_A-5"/>
</dbReference>
<evidence type="ECO:0000256" key="5">
    <source>
        <dbReference type="ARBA" id="ARBA00022691"/>
    </source>
</evidence>
<dbReference type="AlphaFoldDB" id="A0A845AHN5"/>
<dbReference type="GO" id="GO:0008170">
    <property type="term" value="F:N-methyltransferase activity"/>
    <property type="evidence" value="ECO:0007669"/>
    <property type="project" value="InterPro"/>
</dbReference>
<name>A0A845AHN5_9SPHN</name>
<gene>
    <name evidence="9" type="ORF">GRI58_15185</name>
</gene>
<dbReference type="Pfam" id="PF02384">
    <property type="entry name" value="N6_Mtase"/>
    <property type="match status" value="1"/>
</dbReference>
<evidence type="ECO:0000256" key="4">
    <source>
        <dbReference type="ARBA" id="ARBA00022679"/>
    </source>
</evidence>
<proteinExistence type="inferred from homology"/>
<dbReference type="RefSeq" id="WP_160754453.1">
    <property type="nucleotide sequence ID" value="NZ_WTYA01000017.1"/>
</dbReference>
<dbReference type="PANTHER" id="PTHR42933:SF4">
    <property type="entry name" value="TYPE I RESTRICTION ENZYME ECOKI METHYLASE SUBUNIT"/>
    <property type="match status" value="1"/>
</dbReference>
<evidence type="ECO:0000256" key="6">
    <source>
        <dbReference type="ARBA" id="ARBA00022747"/>
    </source>
</evidence>
<dbReference type="Proteomes" id="UP000439780">
    <property type="component" value="Unassembled WGS sequence"/>
</dbReference>
<dbReference type="OrthoDB" id="9806213at2"/>
<dbReference type="InterPro" id="IPR038333">
    <property type="entry name" value="T1MK-like_N_sf"/>
</dbReference>
<dbReference type="Gene3D" id="3.40.50.150">
    <property type="entry name" value="Vaccinia Virus protein VP39"/>
    <property type="match status" value="1"/>
</dbReference>
<dbReference type="GO" id="GO:0009307">
    <property type="term" value="P:DNA restriction-modification system"/>
    <property type="evidence" value="ECO:0007669"/>
    <property type="project" value="UniProtKB-KW"/>
</dbReference>
<comment type="caution">
    <text evidence="9">The sequence shown here is derived from an EMBL/GenBank/DDBJ whole genome shotgun (WGS) entry which is preliminary data.</text>
</comment>
<dbReference type="PANTHER" id="PTHR42933">
    <property type="entry name" value="SLR6095 PROTEIN"/>
    <property type="match status" value="1"/>
</dbReference>
<dbReference type="GO" id="GO:0032259">
    <property type="term" value="P:methylation"/>
    <property type="evidence" value="ECO:0007669"/>
    <property type="project" value="UniProtKB-KW"/>
</dbReference>
<evidence type="ECO:0000256" key="2">
    <source>
        <dbReference type="ARBA" id="ARBA00011900"/>
    </source>
</evidence>
<protein>
    <recommendedName>
        <fullName evidence="2">site-specific DNA-methyltransferase (adenine-specific)</fullName>
        <ecNumber evidence="2">2.1.1.72</ecNumber>
    </recommendedName>
</protein>
<dbReference type="CDD" id="cd02440">
    <property type="entry name" value="AdoMet_MTases"/>
    <property type="match status" value="1"/>
</dbReference>
<comment type="catalytic activity">
    <reaction evidence="7">
        <text>a 2'-deoxyadenosine in DNA + S-adenosyl-L-methionine = an N(6)-methyl-2'-deoxyadenosine in DNA + S-adenosyl-L-homocysteine + H(+)</text>
        <dbReference type="Rhea" id="RHEA:15197"/>
        <dbReference type="Rhea" id="RHEA-COMP:12418"/>
        <dbReference type="Rhea" id="RHEA-COMP:12419"/>
        <dbReference type="ChEBI" id="CHEBI:15378"/>
        <dbReference type="ChEBI" id="CHEBI:57856"/>
        <dbReference type="ChEBI" id="CHEBI:59789"/>
        <dbReference type="ChEBI" id="CHEBI:90615"/>
        <dbReference type="ChEBI" id="CHEBI:90616"/>
        <dbReference type="EC" id="2.1.1.72"/>
    </reaction>
</comment>
<keyword evidence="6" id="KW-0680">Restriction system</keyword>